<dbReference type="InParanoid" id="A0A5E4EL56"/>
<protein>
    <submittedName>
        <fullName evidence="1">Uncharacterized protein</fullName>
    </submittedName>
</protein>
<accession>A0A5E4EL56</accession>
<dbReference type="EMBL" id="CABIKO010000019">
    <property type="protein sequence ID" value="VVA16525.1"/>
    <property type="molecule type" value="Genomic_DNA"/>
</dbReference>
<reference evidence="2" key="1">
    <citation type="journal article" date="2020" name="Plant J.">
        <title>Transposons played a major role in the diversification between the closely related almond and peach genomes: results from the almond genome sequence.</title>
        <authorList>
            <person name="Alioto T."/>
            <person name="Alexiou K.G."/>
            <person name="Bardil A."/>
            <person name="Barteri F."/>
            <person name="Castanera R."/>
            <person name="Cruz F."/>
            <person name="Dhingra A."/>
            <person name="Duval H."/>
            <person name="Fernandez I Marti A."/>
            <person name="Frias L."/>
            <person name="Galan B."/>
            <person name="Garcia J.L."/>
            <person name="Howad W."/>
            <person name="Gomez-Garrido J."/>
            <person name="Gut M."/>
            <person name="Julca I."/>
            <person name="Morata J."/>
            <person name="Puigdomenech P."/>
            <person name="Ribeca P."/>
            <person name="Rubio Cabetas M.J."/>
            <person name="Vlasova A."/>
            <person name="Wirthensohn M."/>
            <person name="Garcia-Mas J."/>
            <person name="Gabaldon T."/>
            <person name="Casacuberta J.M."/>
            <person name="Arus P."/>
        </authorList>
    </citation>
    <scope>NUCLEOTIDE SEQUENCE [LARGE SCALE GENOMIC DNA]</scope>
    <source>
        <strain evidence="2">cv. Texas</strain>
    </source>
</reference>
<proteinExistence type="predicted"/>
<name>A0A5E4EL56_PRUDU</name>
<sequence length="106" mass="12337">MLKNELLSYVKMWGRQPCRLSISQQLCCYFFSEREIFVLKTEESDILKTTTKPPPPDKDWYLYLKLKATEENLCCLNISNLCKRSSGKAPRFEAVFDDIMVSGDND</sequence>
<organism evidence="1 2">
    <name type="scientific">Prunus dulcis</name>
    <name type="common">Almond</name>
    <name type="synonym">Amygdalus dulcis</name>
    <dbReference type="NCBI Taxonomy" id="3755"/>
    <lineage>
        <taxon>Eukaryota</taxon>
        <taxon>Viridiplantae</taxon>
        <taxon>Streptophyta</taxon>
        <taxon>Embryophyta</taxon>
        <taxon>Tracheophyta</taxon>
        <taxon>Spermatophyta</taxon>
        <taxon>Magnoliopsida</taxon>
        <taxon>eudicotyledons</taxon>
        <taxon>Gunneridae</taxon>
        <taxon>Pentapetalae</taxon>
        <taxon>rosids</taxon>
        <taxon>fabids</taxon>
        <taxon>Rosales</taxon>
        <taxon>Rosaceae</taxon>
        <taxon>Amygdaloideae</taxon>
        <taxon>Amygdaleae</taxon>
        <taxon>Prunus</taxon>
    </lineage>
</organism>
<gene>
    <name evidence="1" type="ORF">ALMOND_2B022166</name>
</gene>
<dbReference type="AlphaFoldDB" id="A0A5E4EL56"/>
<dbReference type="Gramene" id="VVA16525">
    <property type="protein sequence ID" value="VVA16525"/>
    <property type="gene ID" value="Prudul26B022166"/>
</dbReference>
<dbReference type="Proteomes" id="UP000327085">
    <property type="component" value="Chromosome 6"/>
</dbReference>
<evidence type="ECO:0000313" key="1">
    <source>
        <dbReference type="EMBL" id="VVA16525.1"/>
    </source>
</evidence>
<evidence type="ECO:0000313" key="2">
    <source>
        <dbReference type="Proteomes" id="UP000327085"/>
    </source>
</evidence>